<dbReference type="SUPFAM" id="SSF53067">
    <property type="entry name" value="Actin-like ATPase domain"/>
    <property type="match status" value="1"/>
</dbReference>
<accession>A0A315ZWD7</accession>
<dbReference type="InterPro" id="IPR008040">
    <property type="entry name" value="Hydant_A_N"/>
</dbReference>
<sequence>MPDQSHPGRARVSMDIGGTFTDVVHFHETTGVVTATKASTTPSDLSDGVLAGLGEVVSSPADISFLVHGTTQGLNAFLERRGVKVLLIASAGVEDSYHIARGTRRRLYDLHYRKPTPLVPRRDVVGVGGRITAGGTVLAPLDEAAVRAAAKRVRDEGHGAVAVALLFSYANPDHELRAREVLREELGPDVSISLSHEAAKEWREYERTSSAVVEAYTGPVVRRYLQRLERRLDDDGLAVPLHVMQSSGGIVTAASAQERPLQTLLSGPVGGAIACAELSARSGRPNLIGVDMGGTSFDVSLVVDGEPDVTAEAELEGLPMLMSIVNIHTVGAGGGSVAWSEAGGLRVGPRSAGARPGPVCYGRGGTEPTVTDANLVLGRIDPDGFAGGQMTLDAAAAERAVAALGEQFGLGAEAMAEGVCDVANATMAQAIRTITVARGIDPRTSSLVAFGGAGPMHAVFLADELGIPEVLVPRLPGAFSAWGMLHTRIRRDYTEPHYRLDVDVDGEQVRAVLAGLEMQGLADLAAEGVPEGARSVTHAVDVRYAAQEFTLTVPLTGTDEPLEEGFTTHLAQRFTAAHRVRYGHANPGAPIELVTLRTTATGDLGTPPRLPHPRATSAEFASSSRRVVFAGAPHDALLVHRDDLLAGHTFSGPAVVLEGTATTVVPPAHTVTVDEDGTLVIRQQEASA</sequence>
<dbReference type="InterPro" id="IPR043129">
    <property type="entry name" value="ATPase_NBD"/>
</dbReference>
<feature type="domain" description="Hydantoinase/oxoprolinase N-terminal" evidence="2">
    <location>
        <begin position="11"/>
        <end position="185"/>
    </location>
</feature>
<dbReference type="InterPro" id="IPR045079">
    <property type="entry name" value="Oxoprolinase-like"/>
</dbReference>
<name>A0A315ZWD7_9ACTN</name>
<dbReference type="PANTHER" id="PTHR11365:SF23">
    <property type="entry name" value="HYPOTHETICAL 5-OXOPROLINASE (EUROFUNG)-RELATED"/>
    <property type="match status" value="1"/>
</dbReference>
<dbReference type="EMBL" id="QGDQ01000025">
    <property type="protein sequence ID" value="PWJ49563.1"/>
    <property type="molecule type" value="Genomic_DNA"/>
</dbReference>
<evidence type="ECO:0000259" key="3">
    <source>
        <dbReference type="Pfam" id="PF19278"/>
    </source>
</evidence>
<reference evidence="4 5" key="1">
    <citation type="submission" date="2018-03" db="EMBL/GenBank/DDBJ databases">
        <title>Genomic Encyclopedia of Archaeal and Bacterial Type Strains, Phase II (KMG-II): from individual species to whole genera.</title>
        <authorList>
            <person name="Goeker M."/>
        </authorList>
    </citation>
    <scope>NUCLEOTIDE SEQUENCE [LARGE SCALE GENOMIC DNA]</scope>
    <source>
        <strain evidence="4 5">DSM 44889</strain>
    </source>
</reference>
<organism evidence="4 5">
    <name type="scientific">Quadrisphaera granulorum</name>
    <dbReference type="NCBI Taxonomy" id="317664"/>
    <lineage>
        <taxon>Bacteria</taxon>
        <taxon>Bacillati</taxon>
        <taxon>Actinomycetota</taxon>
        <taxon>Actinomycetes</taxon>
        <taxon>Kineosporiales</taxon>
        <taxon>Kineosporiaceae</taxon>
        <taxon>Quadrisphaera</taxon>
    </lineage>
</organism>
<dbReference type="GO" id="GO:0005829">
    <property type="term" value="C:cytosol"/>
    <property type="evidence" value="ECO:0007669"/>
    <property type="project" value="TreeGrafter"/>
</dbReference>
<dbReference type="Pfam" id="PF19278">
    <property type="entry name" value="Hydant_A_C"/>
    <property type="match status" value="1"/>
</dbReference>
<dbReference type="RefSeq" id="WP_211319702.1">
    <property type="nucleotide sequence ID" value="NZ_QGDQ01000025.1"/>
</dbReference>
<dbReference type="Proteomes" id="UP000245469">
    <property type="component" value="Unassembled WGS sequence"/>
</dbReference>
<dbReference type="InterPro" id="IPR002821">
    <property type="entry name" value="Hydantoinase_A"/>
</dbReference>
<dbReference type="InterPro" id="IPR049517">
    <property type="entry name" value="ACX-like_C"/>
</dbReference>
<dbReference type="Pfam" id="PF05378">
    <property type="entry name" value="Hydant_A_N"/>
    <property type="match status" value="1"/>
</dbReference>
<feature type="domain" description="Hydantoinase A/oxoprolinase" evidence="1">
    <location>
        <begin position="207"/>
        <end position="492"/>
    </location>
</feature>
<evidence type="ECO:0000259" key="1">
    <source>
        <dbReference type="Pfam" id="PF01968"/>
    </source>
</evidence>
<dbReference type="GO" id="GO:0006749">
    <property type="term" value="P:glutathione metabolic process"/>
    <property type="evidence" value="ECO:0007669"/>
    <property type="project" value="TreeGrafter"/>
</dbReference>
<evidence type="ECO:0000313" key="5">
    <source>
        <dbReference type="Proteomes" id="UP000245469"/>
    </source>
</evidence>
<dbReference type="Pfam" id="PF01968">
    <property type="entry name" value="Hydantoinase_A"/>
    <property type="match status" value="1"/>
</dbReference>
<dbReference type="GO" id="GO:0017168">
    <property type="term" value="F:5-oxoprolinase (ATP-hydrolyzing) activity"/>
    <property type="evidence" value="ECO:0007669"/>
    <property type="project" value="TreeGrafter"/>
</dbReference>
<feature type="domain" description="Acetophenone carboxylase-like C-terminal" evidence="3">
    <location>
        <begin position="614"/>
        <end position="676"/>
    </location>
</feature>
<keyword evidence="5" id="KW-1185">Reference proteome</keyword>
<comment type="caution">
    <text evidence="4">The sequence shown here is derived from an EMBL/GenBank/DDBJ whole genome shotgun (WGS) entry which is preliminary data.</text>
</comment>
<dbReference type="AlphaFoldDB" id="A0A315ZWD7"/>
<protein>
    <submittedName>
        <fullName evidence="4">N-methylhydantoinase A</fullName>
    </submittedName>
</protein>
<gene>
    <name evidence="4" type="ORF">BXY45_12530</name>
</gene>
<evidence type="ECO:0000313" key="4">
    <source>
        <dbReference type="EMBL" id="PWJ49563.1"/>
    </source>
</evidence>
<proteinExistence type="predicted"/>
<evidence type="ECO:0000259" key="2">
    <source>
        <dbReference type="Pfam" id="PF05378"/>
    </source>
</evidence>
<dbReference type="PANTHER" id="PTHR11365">
    <property type="entry name" value="5-OXOPROLINASE RELATED"/>
    <property type="match status" value="1"/>
</dbReference>